<dbReference type="InterPro" id="IPR004087">
    <property type="entry name" value="KH_dom"/>
</dbReference>
<feature type="region of interest" description="Disordered" evidence="2">
    <location>
        <begin position="651"/>
        <end position="743"/>
    </location>
</feature>
<feature type="region of interest" description="Disordered" evidence="2">
    <location>
        <begin position="35"/>
        <end position="57"/>
    </location>
</feature>
<dbReference type="PANTHER" id="PTHR22948">
    <property type="entry name" value="TUDOR DOMAIN CONTAINING PROTEIN"/>
    <property type="match status" value="1"/>
</dbReference>
<feature type="region of interest" description="Disordered" evidence="2">
    <location>
        <begin position="815"/>
        <end position="862"/>
    </location>
</feature>
<feature type="domain" description="Tudor" evidence="4">
    <location>
        <begin position="321"/>
        <end position="379"/>
    </location>
</feature>
<feature type="region of interest" description="Disordered" evidence="2">
    <location>
        <begin position="572"/>
        <end position="621"/>
    </location>
</feature>
<reference evidence="5" key="1">
    <citation type="submission" date="2021-01" db="UniProtKB">
        <authorList>
            <consortium name="EnsemblMetazoa"/>
        </authorList>
    </citation>
    <scope>IDENTIFICATION</scope>
</reference>
<keyword evidence="6" id="KW-1185">Reference proteome</keyword>
<evidence type="ECO:0000313" key="6">
    <source>
        <dbReference type="Proteomes" id="UP000594262"/>
    </source>
</evidence>
<dbReference type="Pfam" id="PF00013">
    <property type="entry name" value="KH_1"/>
    <property type="match status" value="2"/>
</dbReference>
<dbReference type="Pfam" id="PF00567">
    <property type="entry name" value="TUDOR"/>
    <property type="match status" value="1"/>
</dbReference>
<accession>A0A7M5WZK8</accession>
<dbReference type="InterPro" id="IPR036612">
    <property type="entry name" value="KH_dom_type_1_sf"/>
</dbReference>
<dbReference type="SUPFAM" id="SSF54791">
    <property type="entry name" value="Eukaryotic type KH-domain (KH-domain type I)"/>
    <property type="match status" value="2"/>
</dbReference>
<feature type="compositionally biased region" description="Polar residues" evidence="2">
    <location>
        <begin position="572"/>
        <end position="592"/>
    </location>
</feature>
<dbReference type="RefSeq" id="XP_066923816.1">
    <property type="nucleotide sequence ID" value="XM_067067715.1"/>
</dbReference>
<dbReference type="SMART" id="SM00333">
    <property type="entry name" value="TUDOR"/>
    <property type="match status" value="1"/>
</dbReference>
<feature type="compositionally biased region" description="Basic and acidic residues" evidence="2">
    <location>
        <begin position="46"/>
        <end position="57"/>
    </location>
</feature>
<keyword evidence="3" id="KW-0472">Membrane</keyword>
<dbReference type="Gene3D" id="3.30.1370.10">
    <property type="entry name" value="K Homology domain, type 1"/>
    <property type="match status" value="2"/>
</dbReference>
<feature type="region of interest" description="Disordered" evidence="2">
    <location>
        <begin position="878"/>
        <end position="910"/>
    </location>
</feature>
<dbReference type="InterPro" id="IPR004088">
    <property type="entry name" value="KH_dom_type_1"/>
</dbReference>
<protein>
    <recommendedName>
        <fullName evidence="4">Tudor domain-containing protein</fullName>
    </recommendedName>
</protein>
<dbReference type="GeneID" id="136811111"/>
<sequence length="910" mass="101332">MNQQQKLIILAGGSAFIFILGLAYFLSKKDEEFEDDDEEDEILDDSSEKENKTKSTRSELPDLNAAVASAAQFSVDIDVPKRIVGSIIGKGGSNIKQLRNEFAVRLNFEKEDELTEEEKESKPVRKLTIKGEREKVLECEQKVKKIISDTPQFITAEVFVPQEACGQIIGKSGQSIREMCSISGAKINLERDVDPTLNGLRRVEISGASTQVDYAKLLIEEKVEVAKKLKAKDELRVLASKQVPDAKPENVTDNLPQTYKCMPFPEPAENGYFKVFVSAYDTPDRVWIQPCTTESLKLEALNEKLKLVYGNMSKNQGQLMQGKKGELCVAQHKDGEWYRATIVSINRDRTAEVLFIDYGNVILVNLDDVKAIKPEYKELPACASECYLPIRPKGNPYWTQVSETHFKKLIHYGDWIAMYANVLGEKDINGKKLNVIEIIHLEQEEDICICDRMVQNNHAEYDEEFKTTKSNFAQQQKPSADVVTPEILEIPEIPILEDVIQPESTHVVEEENVIPSTEDAIESSIEIIEDIVAPNVESNVESAPEIVDHVTRNSEEVSAKRNNVEEAEETLVSSKLNDTLASSDTLESTDSGITKDLKSSDSQDPQITTAERSMPDLENVGKQASVDDSFVDIDMMSVDGAVKAVVSDHIPPVTPQKVGDSNVDESTPETPVSTNVETAQATRILEDEVDKKRQSDNNEDVVQSASDSTDDRIEVDAPVKKEEETLVEENLPVAENEDEDEDEEHAELQRSLDETSKKNVFINSSMEMARENLILLDNGGDSSTDNDSFYSARSDVTLTDTDNLSFMTATDRMTPSNKISFSIPDLTNSSPYGSQTDLTKSRSKSDLSTKSKSRNSLGGSKFEIQFIDEKTHKVMSRESLTASFEASGSHMSKQQKRLSAPRSPGKETTV</sequence>
<organism evidence="5 6">
    <name type="scientific">Clytia hemisphaerica</name>
    <dbReference type="NCBI Taxonomy" id="252671"/>
    <lineage>
        <taxon>Eukaryota</taxon>
        <taxon>Metazoa</taxon>
        <taxon>Cnidaria</taxon>
        <taxon>Hydrozoa</taxon>
        <taxon>Hydroidolina</taxon>
        <taxon>Leptothecata</taxon>
        <taxon>Obeliida</taxon>
        <taxon>Clytiidae</taxon>
        <taxon>Clytia</taxon>
    </lineage>
</organism>
<feature type="compositionally biased region" description="Acidic residues" evidence="2">
    <location>
        <begin position="35"/>
        <end position="45"/>
    </location>
</feature>
<evidence type="ECO:0000259" key="4">
    <source>
        <dbReference type="PROSITE" id="PS50304"/>
    </source>
</evidence>
<evidence type="ECO:0000313" key="5">
    <source>
        <dbReference type="EnsemblMetazoa" id="CLYHEMP015188.1"/>
    </source>
</evidence>
<feature type="transmembrane region" description="Helical" evidence="3">
    <location>
        <begin position="7"/>
        <end position="26"/>
    </location>
</feature>
<evidence type="ECO:0000256" key="3">
    <source>
        <dbReference type="SAM" id="Phobius"/>
    </source>
</evidence>
<proteinExistence type="predicted"/>
<dbReference type="GO" id="GO:0005739">
    <property type="term" value="C:mitochondrion"/>
    <property type="evidence" value="ECO:0007669"/>
    <property type="project" value="UniProtKB-ARBA"/>
</dbReference>
<name>A0A7M5WZK8_9CNID</name>
<dbReference type="AlphaFoldDB" id="A0A7M5WZK8"/>
<dbReference type="EnsemblMetazoa" id="CLYHEMT015188.1">
    <property type="protein sequence ID" value="CLYHEMP015188.1"/>
    <property type="gene ID" value="CLYHEMG015188"/>
</dbReference>
<dbReference type="PROSITE" id="PS50304">
    <property type="entry name" value="TUDOR"/>
    <property type="match status" value="1"/>
</dbReference>
<dbReference type="InterPro" id="IPR002999">
    <property type="entry name" value="Tudor"/>
</dbReference>
<dbReference type="Gene3D" id="2.30.30.140">
    <property type="match status" value="1"/>
</dbReference>
<dbReference type="Proteomes" id="UP000594262">
    <property type="component" value="Unplaced"/>
</dbReference>
<feature type="compositionally biased region" description="Polar residues" evidence="2">
    <location>
        <begin position="602"/>
        <end position="611"/>
    </location>
</feature>
<dbReference type="PANTHER" id="PTHR22948:SF29">
    <property type="entry name" value="FI02030P-RELATED"/>
    <property type="match status" value="1"/>
</dbReference>
<keyword evidence="1" id="KW-0694">RNA-binding</keyword>
<dbReference type="GO" id="GO:0003723">
    <property type="term" value="F:RNA binding"/>
    <property type="evidence" value="ECO:0007669"/>
    <property type="project" value="UniProtKB-UniRule"/>
</dbReference>
<dbReference type="OrthoDB" id="9995375at2759"/>
<dbReference type="SMART" id="SM00322">
    <property type="entry name" value="KH"/>
    <property type="match status" value="2"/>
</dbReference>
<evidence type="ECO:0000256" key="2">
    <source>
        <dbReference type="SAM" id="MobiDB-lite"/>
    </source>
</evidence>
<dbReference type="InterPro" id="IPR050621">
    <property type="entry name" value="Tudor_domain_containing"/>
</dbReference>
<feature type="compositionally biased region" description="Basic and acidic residues" evidence="2">
    <location>
        <begin position="709"/>
        <end position="724"/>
    </location>
</feature>
<dbReference type="SUPFAM" id="SSF63748">
    <property type="entry name" value="Tudor/PWWP/MBT"/>
    <property type="match status" value="1"/>
</dbReference>
<feature type="compositionally biased region" description="Basic and acidic residues" evidence="2">
    <location>
        <begin position="839"/>
        <end position="849"/>
    </location>
</feature>
<feature type="compositionally biased region" description="Polar residues" evidence="2">
    <location>
        <begin position="815"/>
        <end position="838"/>
    </location>
</feature>
<feature type="compositionally biased region" description="Polar residues" evidence="2">
    <location>
        <begin position="878"/>
        <end position="892"/>
    </location>
</feature>
<keyword evidence="3" id="KW-1133">Transmembrane helix</keyword>
<feature type="compositionally biased region" description="Polar residues" evidence="2">
    <location>
        <begin position="668"/>
        <end position="681"/>
    </location>
</feature>
<evidence type="ECO:0000256" key="1">
    <source>
        <dbReference type="PROSITE-ProRule" id="PRU00117"/>
    </source>
</evidence>
<dbReference type="FunFam" id="2.30.30.140:FF:000018">
    <property type="entry name" value="Serine/threonine-protein kinase 31"/>
    <property type="match status" value="1"/>
</dbReference>
<dbReference type="Gene3D" id="2.40.50.90">
    <property type="match status" value="1"/>
</dbReference>
<dbReference type="PROSITE" id="PS50084">
    <property type="entry name" value="KH_TYPE_1"/>
    <property type="match status" value="2"/>
</dbReference>
<keyword evidence="3" id="KW-0812">Transmembrane</keyword>
<feature type="compositionally biased region" description="Basic and acidic residues" evidence="2">
    <location>
        <begin position="684"/>
        <end position="696"/>
    </location>
</feature>
<dbReference type="InterPro" id="IPR035437">
    <property type="entry name" value="SNase_OB-fold_sf"/>
</dbReference>